<name>A0ACC0J695_9ERIC</name>
<gene>
    <name evidence="1" type="ORF">LOK49_LG01G00681</name>
</gene>
<dbReference type="Proteomes" id="UP001060215">
    <property type="component" value="Chromosome 1"/>
</dbReference>
<comment type="caution">
    <text evidence="1">The sequence shown here is derived from an EMBL/GenBank/DDBJ whole genome shotgun (WGS) entry which is preliminary data.</text>
</comment>
<keyword evidence="2" id="KW-1185">Reference proteome</keyword>
<dbReference type="EMBL" id="CM045758">
    <property type="protein sequence ID" value="KAI8032937.1"/>
    <property type="molecule type" value="Genomic_DNA"/>
</dbReference>
<sequence>MPGVVVKGALEDGFVNENGNSTPRKENSVQNKPPNCTPSLQSSQNAAVVETPFNGVVDTSIEQLYDNVCEMQSSDQSPSKPSFGSDDDESRIDSELCHLVGGEMREVEIMEEEVVEVEKNRDHDHESHSDSGSKKEARPWIRNPGNWIITNQRKLLNSESESSLKSNPKSKSPQEKPHIDVLYIN</sequence>
<proteinExistence type="predicted"/>
<evidence type="ECO:0000313" key="1">
    <source>
        <dbReference type="EMBL" id="KAI8032937.1"/>
    </source>
</evidence>
<organism evidence="1 2">
    <name type="scientific">Camellia lanceoleosa</name>
    <dbReference type="NCBI Taxonomy" id="1840588"/>
    <lineage>
        <taxon>Eukaryota</taxon>
        <taxon>Viridiplantae</taxon>
        <taxon>Streptophyta</taxon>
        <taxon>Embryophyta</taxon>
        <taxon>Tracheophyta</taxon>
        <taxon>Spermatophyta</taxon>
        <taxon>Magnoliopsida</taxon>
        <taxon>eudicotyledons</taxon>
        <taxon>Gunneridae</taxon>
        <taxon>Pentapetalae</taxon>
        <taxon>asterids</taxon>
        <taxon>Ericales</taxon>
        <taxon>Theaceae</taxon>
        <taxon>Camellia</taxon>
    </lineage>
</organism>
<protein>
    <submittedName>
        <fullName evidence="1">Protein KINESIN LIGHT CHAIN-RELATED 3</fullName>
    </submittedName>
</protein>
<evidence type="ECO:0000313" key="2">
    <source>
        <dbReference type="Proteomes" id="UP001060215"/>
    </source>
</evidence>
<reference evidence="1 2" key="1">
    <citation type="journal article" date="2022" name="Plant J.">
        <title>Chromosome-level genome of Camellia lanceoleosa provides a valuable resource for understanding genome evolution and self-incompatibility.</title>
        <authorList>
            <person name="Gong W."/>
            <person name="Xiao S."/>
            <person name="Wang L."/>
            <person name="Liao Z."/>
            <person name="Chang Y."/>
            <person name="Mo W."/>
            <person name="Hu G."/>
            <person name="Li W."/>
            <person name="Zhao G."/>
            <person name="Zhu H."/>
            <person name="Hu X."/>
            <person name="Ji K."/>
            <person name="Xiang X."/>
            <person name="Song Q."/>
            <person name="Yuan D."/>
            <person name="Jin S."/>
            <person name="Zhang L."/>
        </authorList>
    </citation>
    <scope>NUCLEOTIDE SEQUENCE [LARGE SCALE GENOMIC DNA]</scope>
    <source>
        <strain evidence="1">SQ_2022a</strain>
    </source>
</reference>
<accession>A0ACC0J695</accession>